<dbReference type="Gene3D" id="1.10.260.40">
    <property type="entry name" value="lambda repressor-like DNA-binding domains"/>
    <property type="match status" value="1"/>
</dbReference>
<keyword evidence="1" id="KW-0238">DNA-binding</keyword>
<feature type="domain" description="HTH cro/C1-type" evidence="2">
    <location>
        <begin position="6"/>
        <end position="61"/>
    </location>
</feature>
<dbReference type="PROSITE" id="PS50943">
    <property type="entry name" value="HTH_CROC1"/>
    <property type="match status" value="1"/>
</dbReference>
<reference evidence="4" key="1">
    <citation type="journal article" date="2019" name="Int. J. Syst. Evol. Microbiol.">
        <title>The Global Catalogue of Microorganisms (GCM) 10K type strain sequencing project: providing services to taxonomists for standard genome sequencing and annotation.</title>
        <authorList>
            <consortium name="The Broad Institute Genomics Platform"/>
            <consortium name="The Broad Institute Genome Sequencing Center for Infectious Disease"/>
            <person name="Wu L."/>
            <person name="Ma J."/>
        </authorList>
    </citation>
    <scope>NUCLEOTIDE SEQUENCE [LARGE SCALE GENOMIC DNA]</scope>
    <source>
        <strain evidence="4">CGMCC 1.16306</strain>
    </source>
</reference>
<dbReference type="Proteomes" id="UP001596022">
    <property type="component" value="Unassembled WGS sequence"/>
</dbReference>
<accession>A0ABV9GPG8</accession>
<dbReference type="PANTHER" id="PTHR46797">
    <property type="entry name" value="HTH-TYPE TRANSCRIPTIONAL REGULATOR"/>
    <property type="match status" value="1"/>
</dbReference>
<protein>
    <submittedName>
        <fullName evidence="3">Helix-turn-helix domain-containing protein</fullName>
    </submittedName>
</protein>
<dbReference type="InterPro" id="IPR001387">
    <property type="entry name" value="Cro/C1-type_HTH"/>
</dbReference>
<evidence type="ECO:0000259" key="2">
    <source>
        <dbReference type="PROSITE" id="PS50943"/>
    </source>
</evidence>
<dbReference type="Pfam" id="PF01381">
    <property type="entry name" value="HTH_3"/>
    <property type="match status" value="1"/>
</dbReference>
<comment type="caution">
    <text evidence="3">The sequence shown here is derived from an EMBL/GenBank/DDBJ whole genome shotgun (WGS) entry which is preliminary data.</text>
</comment>
<evidence type="ECO:0000313" key="4">
    <source>
        <dbReference type="Proteomes" id="UP001596022"/>
    </source>
</evidence>
<sequence>MIGKNIIRIRKKKGMTLSELAERAEISKSYLSNIERNRNRNPSIQVLEKISAVLEVDLQKLLATDRKPEVPIVEQEWQRFVNRLKASGVDKNEIKDYKTLMEFIKWRNDQDRR</sequence>
<dbReference type="EMBL" id="JBHSFW010000015">
    <property type="protein sequence ID" value="MFC4620081.1"/>
    <property type="molecule type" value="Genomic_DNA"/>
</dbReference>
<evidence type="ECO:0000313" key="3">
    <source>
        <dbReference type="EMBL" id="MFC4620081.1"/>
    </source>
</evidence>
<dbReference type="SUPFAM" id="SSF47413">
    <property type="entry name" value="lambda repressor-like DNA-binding domains"/>
    <property type="match status" value="1"/>
</dbReference>
<gene>
    <name evidence="3" type="ORF">ACFO4N_15315</name>
</gene>
<organism evidence="3 4">
    <name type="scientific">Camelliibacillus cellulosilyticus</name>
    <dbReference type="NCBI Taxonomy" id="2174486"/>
    <lineage>
        <taxon>Bacteria</taxon>
        <taxon>Bacillati</taxon>
        <taxon>Bacillota</taxon>
        <taxon>Bacilli</taxon>
        <taxon>Bacillales</taxon>
        <taxon>Sporolactobacillaceae</taxon>
        <taxon>Camelliibacillus</taxon>
    </lineage>
</organism>
<keyword evidence="4" id="KW-1185">Reference proteome</keyword>
<dbReference type="CDD" id="cd00093">
    <property type="entry name" value="HTH_XRE"/>
    <property type="match status" value="1"/>
</dbReference>
<name>A0ABV9GPG8_9BACL</name>
<dbReference type="InterPro" id="IPR010982">
    <property type="entry name" value="Lambda_DNA-bd_dom_sf"/>
</dbReference>
<evidence type="ECO:0000256" key="1">
    <source>
        <dbReference type="ARBA" id="ARBA00023125"/>
    </source>
</evidence>
<proteinExistence type="predicted"/>
<dbReference type="SMART" id="SM00530">
    <property type="entry name" value="HTH_XRE"/>
    <property type="match status" value="1"/>
</dbReference>
<dbReference type="PANTHER" id="PTHR46797:SF1">
    <property type="entry name" value="METHYLPHOSPHONATE SYNTHASE"/>
    <property type="match status" value="1"/>
</dbReference>
<dbReference type="InterPro" id="IPR050807">
    <property type="entry name" value="TransReg_Diox_bact_type"/>
</dbReference>
<dbReference type="RefSeq" id="WP_376847170.1">
    <property type="nucleotide sequence ID" value="NZ_JBHSFW010000015.1"/>
</dbReference>